<dbReference type="Proteomes" id="UP000473325">
    <property type="component" value="Unassembled WGS sequence"/>
</dbReference>
<evidence type="ECO:0000259" key="6">
    <source>
        <dbReference type="Pfam" id="PF06803"/>
    </source>
</evidence>
<keyword evidence="4 5" id="KW-0472">Membrane</keyword>
<evidence type="ECO:0000256" key="5">
    <source>
        <dbReference type="SAM" id="Phobius"/>
    </source>
</evidence>
<organism evidence="7 8">
    <name type="scientific">Nocardioides flavescens</name>
    <dbReference type="NCBI Taxonomy" id="2691959"/>
    <lineage>
        <taxon>Bacteria</taxon>
        <taxon>Bacillati</taxon>
        <taxon>Actinomycetota</taxon>
        <taxon>Actinomycetes</taxon>
        <taxon>Propionibacteriales</taxon>
        <taxon>Nocardioidaceae</taxon>
        <taxon>Nocardioides</taxon>
    </lineage>
</organism>
<gene>
    <name evidence="7" type="ORF">GRQ65_06445</name>
</gene>
<comment type="caution">
    <text evidence="7">The sequence shown here is derived from an EMBL/GenBank/DDBJ whole genome shotgun (WGS) entry which is preliminary data.</text>
</comment>
<feature type="transmembrane region" description="Helical" evidence="5">
    <location>
        <begin position="46"/>
        <end position="68"/>
    </location>
</feature>
<evidence type="ECO:0000313" key="8">
    <source>
        <dbReference type="Proteomes" id="UP000473325"/>
    </source>
</evidence>
<keyword evidence="3 5" id="KW-1133">Transmembrane helix</keyword>
<dbReference type="EMBL" id="WUEK01000003">
    <property type="protein sequence ID" value="MXG89185.1"/>
    <property type="molecule type" value="Genomic_DNA"/>
</dbReference>
<dbReference type="GO" id="GO:0012505">
    <property type="term" value="C:endomembrane system"/>
    <property type="evidence" value="ECO:0007669"/>
    <property type="project" value="UniProtKB-SubCell"/>
</dbReference>
<evidence type="ECO:0000313" key="7">
    <source>
        <dbReference type="EMBL" id="MXG89185.1"/>
    </source>
</evidence>
<dbReference type="InterPro" id="IPR010652">
    <property type="entry name" value="DUF1232"/>
</dbReference>
<proteinExistence type="predicted"/>
<evidence type="ECO:0000256" key="2">
    <source>
        <dbReference type="ARBA" id="ARBA00022692"/>
    </source>
</evidence>
<protein>
    <submittedName>
        <fullName evidence="7">DUF1232 domain-containing protein</fullName>
    </submittedName>
</protein>
<accession>A0A6L7EXW9</accession>
<keyword evidence="8" id="KW-1185">Reference proteome</keyword>
<name>A0A6L7EXW9_9ACTN</name>
<evidence type="ECO:0000256" key="3">
    <source>
        <dbReference type="ARBA" id="ARBA00022989"/>
    </source>
</evidence>
<keyword evidence="2 5" id="KW-0812">Transmembrane</keyword>
<feature type="domain" description="DUF1232" evidence="6">
    <location>
        <begin position="27"/>
        <end position="62"/>
    </location>
</feature>
<comment type="subcellular location">
    <subcellularLocation>
        <location evidence="1">Endomembrane system</location>
        <topology evidence="1">Multi-pass membrane protein</topology>
    </subcellularLocation>
</comment>
<dbReference type="AlphaFoldDB" id="A0A6L7EXW9"/>
<evidence type="ECO:0000256" key="4">
    <source>
        <dbReference type="ARBA" id="ARBA00023136"/>
    </source>
</evidence>
<evidence type="ECO:0000256" key="1">
    <source>
        <dbReference type="ARBA" id="ARBA00004127"/>
    </source>
</evidence>
<reference evidence="7 8" key="1">
    <citation type="submission" date="2019-12" db="EMBL/GenBank/DDBJ databases">
        <authorList>
            <person name="Kun Z."/>
        </authorList>
    </citation>
    <scope>NUCLEOTIDE SEQUENCE [LARGE SCALE GENOMIC DNA]</scope>
    <source>
        <strain evidence="7 8">YIM 123512</strain>
    </source>
</reference>
<sequence length="101" mass="10983">MGVLVVLVLAGIGFAMWRYRIPPRGLVAMFAALGYLVFPVDVVPEALLGPLGLADDAGVLALVAVWVWRLTRARNRLVEGGIIGPDGRLGHRRRPRDTDQV</sequence>
<dbReference type="Pfam" id="PF06803">
    <property type="entry name" value="DUF1232"/>
    <property type="match status" value="1"/>
</dbReference>